<dbReference type="InterPro" id="IPR003594">
    <property type="entry name" value="HATPase_dom"/>
</dbReference>
<dbReference type="InterPro" id="IPR011006">
    <property type="entry name" value="CheY-like_superfamily"/>
</dbReference>
<dbReference type="EMBL" id="BMJC01000002">
    <property type="protein sequence ID" value="GGA94147.1"/>
    <property type="molecule type" value="Genomic_DNA"/>
</dbReference>
<dbReference type="GO" id="GO:0000155">
    <property type="term" value="F:phosphorelay sensor kinase activity"/>
    <property type="evidence" value="ECO:0007669"/>
    <property type="project" value="InterPro"/>
</dbReference>
<dbReference type="SMART" id="SM00387">
    <property type="entry name" value="HATPase_c"/>
    <property type="match status" value="1"/>
</dbReference>
<proteinExistence type="predicted"/>
<dbReference type="SUPFAM" id="SSF52172">
    <property type="entry name" value="CheY-like"/>
    <property type="match status" value="1"/>
</dbReference>
<dbReference type="InterPro" id="IPR004358">
    <property type="entry name" value="Sig_transdc_His_kin-like_C"/>
</dbReference>
<evidence type="ECO:0000313" key="13">
    <source>
        <dbReference type="Proteomes" id="UP000607559"/>
    </source>
</evidence>
<dbReference type="Pfam" id="PF02518">
    <property type="entry name" value="HATPase_c"/>
    <property type="match status" value="1"/>
</dbReference>
<reference evidence="12" key="1">
    <citation type="journal article" date="2014" name="Int. J. Syst. Evol. Microbiol.">
        <title>Complete genome sequence of Corynebacterium casei LMG S-19264T (=DSM 44701T), isolated from a smear-ripened cheese.</title>
        <authorList>
            <consortium name="US DOE Joint Genome Institute (JGI-PGF)"/>
            <person name="Walter F."/>
            <person name="Albersmeier A."/>
            <person name="Kalinowski J."/>
            <person name="Ruckert C."/>
        </authorList>
    </citation>
    <scope>NUCLEOTIDE SEQUENCE</scope>
    <source>
        <strain evidence="12">CGMCC 1.15448</strain>
    </source>
</reference>
<dbReference type="Gene3D" id="3.40.50.2300">
    <property type="match status" value="1"/>
</dbReference>
<dbReference type="CDD" id="cd00082">
    <property type="entry name" value="HisKA"/>
    <property type="match status" value="1"/>
</dbReference>
<keyword evidence="3 8" id="KW-0597">Phosphoprotein</keyword>
<dbReference type="FunFam" id="3.30.565.10:FF:000006">
    <property type="entry name" value="Sensor histidine kinase WalK"/>
    <property type="match status" value="1"/>
</dbReference>
<dbReference type="InterPro" id="IPR005467">
    <property type="entry name" value="His_kinase_dom"/>
</dbReference>
<evidence type="ECO:0000259" key="10">
    <source>
        <dbReference type="PROSITE" id="PS50110"/>
    </source>
</evidence>
<dbReference type="SUPFAM" id="SSF55785">
    <property type="entry name" value="PYP-like sensor domain (PAS domain)"/>
    <property type="match status" value="1"/>
</dbReference>
<dbReference type="GO" id="GO:0005886">
    <property type="term" value="C:plasma membrane"/>
    <property type="evidence" value="ECO:0007669"/>
    <property type="project" value="TreeGrafter"/>
</dbReference>
<dbReference type="FunFam" id="1.10.287.130:FF:000001">
    <property type="entry name" value="Two-component sensor histidine kinase"/>
    <property type="match status" value="1"/>
</dbReference>
<dbReference type="Gene3D" id="1.10.287.130">
    <property type="match status" value="1"/>
</dbReference>
<dbReference type="Pfam" id="PF00512">
    <property type="entry name" value="HisKA"/>
    <property type="match status" value="1"/>
</dbReference>
<keyword evidence="4" id="KW-0808">Transferase</keyword>
<dbReference type="SMART" id="SM00388">
    <property type="entry name" value="HisKA"/>
    <property type="match status" value="1"/>
</dbReference>
<evidence type="ECO:0000256" key="3">
    <source>
        <dbReference type="ARBA" id="ARBA00022553"/>
    </source>
</evidence>
<dbReference type="CDD" id="cd00130">
    <property type="entry name" value="PAS"/>
    <property type="match status" value="1"/>
</dbReference>
<dbReference type="Gene3D" id="3.30.565.10">
    <property type="entry name" value="Histidine kinase-like ATPase, C-terminal domain"/>
    <property type="match status" value="1"/>
</dbReference>
<feature type="domain" description="Histidine kinase" evidence="9">
    <location>
        <begin position="272"/>
        <end position="486"/>
    </location>
</feature>
<dbReference type="PRINTS" id="PR00344">
    <property type="entry name" value="BCTRLSENSOR"/>
</dbReference>
<dbReference type="PANTHER" id="PTHR43047">
    <property type="entry name" value="TWO-COMPONENT HISTIDINE PROTEIN KINASE"/>
    <property type="match status" value="1"/>
</dbReference>
<dbReference type="PANTHER" id="PTHR43047:SF72">
    <property type="entry name" value="OSMOSENSING HISTIDINE PROTEIN KINASE SLN1"/>
    <property type="match status" value="1"/>
</dbReference>
<keyword evidence="7" id="KW-0472">Membrane</keyword>
<dbReference type="InterPro" id="IPR000014">
    <property type="entry name" value="PAS"/>
</dbReference>
<evidence type="ECO:0000256" key="6">
    <source>
        <dbReference type="ARBA" id="ARBA00023012"/>
    </source>
</evidence>
<evidence type="ECO:0000313" key="12">
    <source>
        <dbReference type="EMBL" id="GGA94147.1"/>
    </source>
</evidence>
<feature type="modified residue" description="4-aspartylphosphate" evidence="8">
    <location>
        <position position="50"/>
    </location>
</feature>
<dbReference type="InterPro" id="IPR036097">
    <property type="entry name" value="HisK_dim/P_sf"/>
</dbReference>
<dbReference type="RefSeq" id="WP_188930580.1">
    <property type="nucleotide sequence ID" value="NZ_BMJC01000002.1"/>
</dbReference>
<keyword evidence="13" id="KW-1185">Reference proteome</keyword>
<dbReference type="Pfam" id="PF00072">
    <property type="entry name" value="Response_reg"/>
    <property type="match status" value="1"/>
</dbReference>
<dbReference type="Gene3D" id="3.30.450.20">
    <property type="entry name" value="PAS domain"/>
    <property type="match status" value="1"/>
</dbReference>
<evidence type="ECO:0000256" key="7">
    <source>
        <dbReference type="ARBA" id="ARBA00023136"/>
    </source>
</evidence>
<evidence type="ECO:0000256" key="2">
    <source>
        <dbReference type="ARBA" id="ARBA00012438"/>
    </source>
</evidence>
<dbReference type="InterPro" id="IPR036890">
    <property type="entry name" value="HATPase_C_sf"/>
</dbReference>
<dbReference type="Proteomes" id="UP000607559">
    <property type="component" value="Unassembled WGS sequence"/>
</dbReference>
<evidence type="ECO:0000256" key="5">
    <source>
        <dbReference type="ARBA" id="ARBA00022777"/>
    </source>
</evidence>
<dbReference type="EC" id="2.7.13.3" evidence="2"/>
<gene>
    <name evidence="12" type="ORF">GCM10011511_16830</name>
</gene>
<dbReference type="SMART" id="SM00448">
    <property type="entry name" value="REC"/>
    <property type="match status" value="1"/>
</dbReference>
<dbReference type="SUPFAM" id="SSF55874">
    <property type="entry name" value="ATPase domain of HSP90 chaperone/DNA topoisomerase II/histidine kinase"/>
    <property type="match status" value="1"/>
</dbReference>
<evidence type="ECO:0000256" key="4">
    <source>
        <dbReference type="ARBA" id="ARBA00022679"/>
    </source>
</evidence>
<comment type="catalytic activity">
    <reaction evidence="1">
        <text>ATP + protein L-histidine = ADP + protein N-phospho-L-histidine.</text>
        <dbReference type="EC" id="2.7.13.3"/>
    </reaction>
</comment>
<dbReference type="InterPro" id="IPR003661">
    <property type="entry name" value="HisK_dim/P_dom"/>
</dbReference>
<dbReference type="PROSITE" id="PS50109">
    <property type="entry name" value="HIS_KIN"/>
    <property type="match status" value="1"/>
</dbReference>
<dbReference type="GO" id="GO:0009927">
    <property type="term" value="F:histidine phosphotransfer kinase activity"/>
    <property type="evidence" value="ECO:0007669"/>
    <property type="project" value="TreeGrafter"/>
</dbReference>
<name>A0A8J2XSD6_9BACT</name>
<feature type="domain" description="PAC" evidence="11">
    <location>
        <begin position="216"/>
        <end position="268"/>
    </location>
</feature>
<sequence length="487" mass="55677">MILIVDDKPENILSLKTILELHSFPTDTALSGEEALKKILRQSYALIIVDVQMPGMDGFEVAEAISGYSKARDVPILFLSAVSTEKKFITKGYSSGGIDYITKPIDADILLLKVKTFYRLYEQNRELNRIETSLRSEIEYRKKMEGELQERAGELHSILESLPQVAFTTRADGQIEFVNEQWLNYAPSKQEFPFTHPDDADLPRVWARTVAMGEALELEIRVRRIDSEQYRFHLLRAMPIREGETIVKWVGTFTDIEDQKQAVKRKDEFISIASHELKTPLTTIKAYMQLLDRSISTGNPTKQYVERALAQVRKLDNLIVELLDLSKIESGKLKFNKKLFSFEAMLSNAIEMIQQTYPDYHITRKGTADVELYGDETRIEQVIINYLTNAVKYSPDRKEIDIATVVKPDGRLFVEVRDYGIGIRKDHQADIFSKFYRVEESANRFQGLGIGLYICAEIIRRHEGEFGVESEPGEGSAFYFSVPLSVG</sequence>
<dbReference type="PROSITE" id="PS50113">
    <property type="entry name" value="PAC"/>
    <property type="match status" value="1"/>
</dbReference>
<comment type="caution">
    <text evidence="12">The sequence shown here is derived from an EMBL/GenBank/DDBJ whole genome shotgun (WGS) entry which is preliminary data.</text>
</comment>
<feature type="domain" description="Response regulatory" evidence="10">
    <location>
        <begin position="1"/>
        <end position="118"/>
    </location>
</feature>
<accession>A0A8J2XSD6</accession>
<dbReference type="InterPro" id="IPR000700">
    <property type="entry name" value="PAS-assoc_C"/>
</dbReference>
<evidence type="ECO:0000256" key="1">
    <source>
        <dbReference type="ARBA" id="ARBA00000085"/>
    </source>
</evidence>
<dbReference type="InterPro" id="IPR001789">
    <property type="entry name" value="Sig_transdc_resp-reg_receiver"/>
</dbReference>
<organism evidence="12 13">
    <name type="scientific">Puia dinghuensis</name>
    <dbReference type="NCBI Taxonomy" id="1792502"/>
    <lineage>
        <taxon>Bacteria</taxon>
        <taxon>Pseudomonadati</taxon>
        <taxon>Bacteroidota</taxon>
        <taxon>Chitinophagia</taxon>
        <taxon>Chitinophagales</taxon>
        <taxon>Chitinophagaceae</taxon>
        <taxon>Puia</taxon>
    </lineage>
</organism>
<dbReference type="AlphaFoldDB" id="A0A8J2XSD6"/>
<evidence type="ECO:0000256" key="8">
    <source>
        <dbReference type="PROSITE-ProRule" id="PRU00169"/>
    </source>
</evidence>
<keyword evidence="6" id="KW-0902">Two-component regulatory system</keyword>
<dbReference type="SUPFAM" id="SSF47384">
    <property type="entry name" value="Homodimeric domain of signal transducing histidine kinase"/>
    <property type="match status" value="1"/>
</dbReference>
<protein>
    <recommendedName>
        <fullName evidence="2">histidine kinase</fullName>
        <ecNumber evidence="2">2.7.13.3</ecNumber>
    </recommendedName>
</protein>
<keyword evidence="5 12" id="KW-0418">Kinase</keyword>
<dbReference type="InterPro" id="IPR035965">
    <property type="entry name" value="PAS-like_dom_sf"/>
</dbReference>
<evidence type="ECO:0000259" key="9">
    <source>
        <dbReference type="PROSITE" id="PS50109"/>
    </source>
</evidence>
<reference evidence="12" key="2">
    <citation type="submission" date="2020-09" db="EMBL/GenBank/DDBJ databases">
        <authorList>
            <person name="Sun Q."/>
            <person name="Zhou Y."/>
        </authorList>
    </citation>
    <scope>NUCLEOTIDE SEQUENCE</scope>
    <source>
        <strain evidence="12">CGMCC 1.15448</strain>
    </source>
</reference>
<dbReference type="PROSITE" id="PS50110">
    <property type="entry name" value="RESPONSE_REGULATORY"/>
    <property type="match status" value="1"/>
</dbReference>
<evidence type="ECO:0000259" key="11">
    <source>
        <dbReference type="PROSITE" id="PS50113"/>
    </source>
</evidence>